<gene>
    <name evidence="1" type="ORF">PAPOLLO_LOCUS3396</name>
</gene>
<dbReference type="OrthoDB" id="10056483at2759"/>
<accession>A0A8S3W891</accession>
<protein>
    <submittedName>
        <fullName evidence="1">(apollo) hypothetical protein</fullName>
    </submittedName>
</protein>
<keyword evidence="2" id="KW-1185">Reference proteome</keyword>
<organism evidence="1 2">
    <name type="scientific">Parnassius apollo</name>
    <name type="common">Apollo butterfly</name>
    <name type="synonym">Papilio apollo</name>
    <dbReference type="NCBI Taxonomy" id="110799"/>
    <lineage>
        <taxon>Eukaryota</taxon>
        <taxon>Metazoa</taxon>
        <taxon>Ecdysozoa</taxon>
        <taxon>Arthropoda</taxon>
        <taxon>Hexapoda</taxon>
        <taxon>Insecta</taxon>
        <taxon>Pterygota</taxon>
        <taxon>Neoptera</taxon>
        <taxon>Endopterygota</taxon>
        <taxon>Lepidoptera</taxon>
        <taxon>Glossata</taxon>
        <taxon>Ditrysia</taxon>
        <taxon>Papilionoidea</taxon>
        <taxon>Papilionidae</taxon>
        <taxon>Parnassiinae</taxon>
        <taxon>Parnassini</taxon>
        <taxon>Parnassius</taxon>
        <taxon>Parnassius</taxon>
    </lineage>
</organism>
<dbReference type="EMBL" id="CAJQZP010000212">
    <property type="protein sequence ID" value="CAG4946631.1"/>
    <property type="molecule type" value="Genomic_DNA"/>
</dbReference>
<proteinExistence type="predicted"/>
<dbReference type="AlphaFoldDB" id="A0A8S3W891"/>
<evidence type="ECO:0000313" key="2">
    <source>
        <dbReference type="Proteomes" id="UP000691718"/>
    </source>
</evidence>
<evidence type="ECO:0000313" key="1">
    <source>
        <dbReference type="EMBL" id="CAG4946631.1"/>
    </source>
</evidence>
<sequence length="84" mass="8621">MNVLILAFCTPSPYKMLCCGGDGGTTAAAAPSVAAAGAHAPTSRVLRLIGDMLADDNETDLFADSLGLLCSKALLFLTSNFDIL</sequence>
<reference evidence="1" key="1">
    <citation type="submission" date="2021-04" db="EMBL/GenBank/DDBJ databases">
        <authorList>
            <person name="Tunstrom K."/>
        </authorList>
    </citation>
    <scope>NUCLEOTIDE SEQUENCE</scope>
</reference>
<name>A0A8S3W891_PARAO</name>
<dbReference type="Proteomes" id="UP000691718">
    <property type="component" value="Unassembled WGS sequence"/>
</dbReference>
<comment type="caution">
    <text evidence="1">The sequence shown here is derived from an EMBL/GenBank/DDBJ whole genome shotgun (WGS) entry which is preliminary data.</text>
</comment>